<reference evidence="2 3" key="1">
    <citation type="submission" date="2018-12" db="EMBL/GenBank/DDBJ databases">
        <title>Genome Sequence of Candidatus Viridilinea halotolerans isolated from saline sulfide-rich spring.</title>
        <authorList>
            <person name="Grouzdev D.S."/>
            <person name="Burganskaya E.I."/>
            <person name="Krutkina M.S."/>
            <person name="Sukhacheva M.V."/>
            <person name="Gorlenko V.M."/>
        </authorList>
    </citation>
    <scope>NUCLEOTIDE SEQUENCE [LARGE SCALE GENOMIC DNA]</scope>
    <source>
        <strain evidence="2">Chok-6</strain>
    </source>
</reference>
<evidence type="ECO:0000313" key="3">
    <source>
        <dbReference type="Proteomes" id="UP000280307"/>
    </source>
</evidence>
<dbReference type="AlphaFoldDB" id="A0A426TQE8"/>
<comment type="caution">
    <text evidence="2">The sequence shown here is derived from an EMBL/GenBank/DDBJ whole genome shotgun (WGS) entry which is preliminary data.</text>
</comment>
<dbReference type="Proteomes" id="UP000280307">
    <property type="component" value="Unassembled WGS sequence"/>
</dbReference>
<accession>A0A426TQE8</accession>
<sequence>MTSRRTNKFADLMSAAREPEEPPMAESGPSAQAAPATATADQAEMLPAESSRRGRPATGKRSNPDYEQVTAYIRRETNRQARIALLQEGNTRDFSDL</sequence>
<name>A0A426TQE8_9CHLR</name>
<evidence type="ECO:0000313" key="2">
    <source>
        <dbReference type="EMBL" id="RRR65459.1"/>
    </source>
</evidence>
<proteinExistence type="predicted"/>
<dbReference type="EMBL" id="RSAS01000950">
    <property type="protein sequence ID" value="RRR65459.1"/>
    <property type="molecule type" value="Genomic_DNA"/>
</dbReference>
<feature type="region of interest" description="Disordered" evidence="1">
    <location>
        <begin position="1"/>
        <end position="68"/>
    </location>
</feature>
<organism evidence="2 3">
    <name type="scientific">Candidatus Viridilinea halotolerans</name>
    <dbReference type="NCBI Taxonomy" id="2491704"/>
    <lineage>
        <taxon>Bacteria</taxon>
        <taxon>Bacillati</taxon>
        <taxon>Chloroflexota</taxon>
        <taxon>Chloroflexia</taxon>
        <taxon>Chloroflexales</taxon>
        <taxon>Chloroflexineae</taxon>
        <taxon>Oscillochloridaceae</taxon>
        <taxon>Candidatus Viridilinea</taxon>
    </lineage>
</organism>
<protein>
    <submittedName>
        <fullName evidence="2">Uncharacterized protein</fullName>
    </submittedName>
</protein>
<feature type="compositionally biased region" description="Low complexity" evidence="1">
    <location>
        <begin position="31"/>
        <end position="43"/>
    </location>
</feature>
<feature type="non-terminal residue" evidence="2">
    <location>
        <position position="97"/>
    </location>
</feature>
<evidence type="ECO:0000256" key="1">
    <source>
        <dbReference type="SAM" id="MobiDB-lite"/>
    </source>
</evidence>
<gene>
    <name evidence="2" type="ORF">EI684_23060</name>
</gene>